<gene>
    <name evidence="8 11" type="primary">hemC</name>
    <name evidence="11" type="ORF">H8E29_15885</name>
</gene>
<evidence type="ECO:0000256" key="5">
    <source>
        <dbReference type="ARBA" id="ARBA00022679"/>
    </source>
</evidence>
<protein>
    <recommendedName>
        <fullName evidence="8">Porphobilinogen deaminase</fullName>
        <shortName evidence="8">PBG</shortName>
        <ecNumber evidence="8">2.5.1.61</ecNumber>
    </recommendedName>
    <alternativeName>
        <fullName evidence="8">Hydroxymethylbilane synthase</fullName>
        <shortName evidence="8">HMBS</shortName>
    </alternativeName>
    <alternativeName>
        <fullName evidence="8">Pre-uroporphyrinogen synthase</fullName>
    </alternativeName>
</protein>
<dbReference type="PANTHER" id="PTHR11557">
    <property type="entry name" value="PORPHOBILINOGEN DEAMINASE"/>
    <property type="match status" value="1"/>
</dbReference>
<feature type="domain" description="Porphobilinogen deaminase C-terminal" evidence="10">
    <location>
        <begin position="226"/>
        <end position="295"/>
    </location>
</feature>
<comment type="subunit">
    <text evidence="4 8">Monomer.</text>
</comment>
<dbReference type="Proteomes" id="UP000614469">
    <property type="component" value="Unassembled WGS sequence"/>
</dbReference>
<dbReference type="Pfam" id="PF01379">
    <property type="entry name" value="Porphobil_deam"/>
    <property type="match status" value="1"/>
</dbReference>
<comment type="cofactor">
    <cofactor evidence="8">
        <name>dipyrromethane</name>
        <dbReference type="ChEBI" id="CHEBI:60342"/>
    </cofactor>
    <text evidence="8">Binds 1 dipyrromethane group covalently.</text>
</comment>
<dbReference type="SUPFAM" id="SSF53850">
    <property type="entry name" value="Periplasmic binding protein-like II"/>
    <property type="match status" value="1"/>
</dbReference>
<accession>A0A8J6NI70</accession>
<evidence type="ECO:0000256" key="6">
    <source>
        <dbReference type="ARBA" id="ARBA00023244"/>
    </source>
</evidence>
<dbReference type="InterPro" id="IPR022417">
    <property type="entry name" value="Porphobilin_deaminase_N"/>
</dbReference>
<dbReference type="Gene3D" id="3.40.190.10">
    <property type="entry name" value="Periplasmic binding protein-like II"/>
    <property type="match status" value="2"/>
</dbReference>
<dbReference type="EC" id="2.5.1.61" evidence="8"/>
<organism evidence="11 12">
    <name type="scientific">Candidatus Desulfolinea nitratireducens</name>
    <dbReference type="NCBI Taxonomy" id="2841698"/>
    <lineage>
        <taxon>Bacteria</taxon>
        <taxon>Bacillati</taxon>
        <taxon>Chloroflexota</taxon>
        <taxon>Anaerolineae</taxon>
        <taxon>Anaerolineales</taxon>
        <taxon>Anaerolineales incertae sedis</taxon>
        <taxon>Candidatus Desulfolinea</taxon>
    </lineage>
</organism>
<name>A0A8J6NI70_9CHLR</name>
<dbReference type="PIRSF" id="PIRSF001438">
    <property type="entry name" value="4pyrrol_synth_OHMeBilane_synth"/>
    <property type="match status" value="1"/>
</dbReference>
<comment type="pathway">
    <text evidence="2">Porphyrin-containing compound metabolism; protoporphyrin-IX biosynthesis; coproporphyrinogen-III from 5-aminolevulinate: step 2/4.</text>
</comment>
<dbReference type="InterPro" id="IPR036803">
    <property type="entry name" value="Porphobilinogen_deaminase_C_sf"/>
</dbReference>
<evidence type="ECO:0000256" key="1">
    <source>
        <dbReference type="ARBA" id="ARBA00002869"/>
    </source>
</evidence>
<dbReference type="FunFam" id="3.40.190.10:FF:000005">
    <property type="entry name" value="Porphobilinogen deaminase"/>
    <property type="match status" value="1"/>
</dbReference>
<evidence type="ECO:0000259" key="9">
    <source>
        <dbReference type="Pfam" id="PF01379"/>
    </source>
</evidence>
<dbReference type="NCBIfam" id="TIGR00212">
    <property type="entry name" value="hemC"/>
    <property type="match status" value="1"/>
</dbReference>
<comment type="caution">
    <text evidence="11">The sequence shown here is derived from an EMBL/GenBank/DDBJ whole genome shotgun (WGS) entry which is preliminary data.</text>
</comment>
<dbReference type="PRINTS" id="PR00151">
    <property type="entry name" value="PORPHBDMNASE"/>
</dbReference>
<dbReference type="GO" id="GO:0005737">
    <property type="term" value="C:cytoplasm"/>
    <property type="evidence" value="ECO:0007669"/>
    <property type="project" value="UniProtKB-UniRule"/>
</dbReference>
<dbReference type="FunFam" id="3.30.160.40:FF:000001">
    <property type="entry name" value="Porphobilinogen deaminase"/>
    <property type="match status" value="1"/>
</dbReference>
<dbReference type="SUPFAM" id="SSF54782">
    <property type="entry name" value="Porphobilinogen deaminase (hydroxymethylbilane synthase), C-terminal domain"/>
    <property type="match status" value="1"/>
</dbReference>
<keyword evidence="6 8" id="KW-0627">Porphyrin biosynthesis</keyword>
<dbReference type="HAMAP" id="MF_00260">
    <property type="entry name" value="Porphobil_deam"/>
    <property type="match status" value="1"/>
</dbReference>
<comment type="function">
    <text evidence="1 8">Tetrapolymerization of the monopyrrole PBG into the hydroxymethylbilane pre-uroporphyrinogen in several discrete steps.</text>
</comment>
<comment type="similarity">
    <text evidence="3 8">Belongs to the HMBS family.</text>
</comment>
<proteinExistence type="inferred from homology"/>
<evidence type="ECO:0000259" key="10">
    <source>
        <dbReference type="Pfam" id="PF03900"/>
    </source>
</evidence>
<dbReference type="InterPro" id="IPR022418">
    <property type="entry name" value="Porphobilinogen_deaminase_C"/>
</dbReference>
<dbReference type="CDD" id="cd13646">
    <property type="entry name" value="PBP2_EcHMBS_like"/>
    <property type="match status" value="1"/>
</dbReference>
<feature type="domain" description="Porphobilinogen deaminase N-terminal" evidence="9">
    <location>
        <begin position="5"/>
        <end position="212"/>
    </location>
</feature>
<evidence type="ECO:0000256" key="4">
    <source>
        <dbReference type="ARBA" id="ARBA00011245"/>
    </source>
</evidence>
<dbReference type="InterPro" id="IPR022419">
    <property type="entry name" value="Porphobilin_deaminase_cofac_BS"/>
</dbReference>
<dbReference type="EMBL" id="JACNJN010000187">
    <property type="protein sequence ID" value="MBC8336743.1"/>
    <property type="molecule type" value="Genomic_DNA"/>
</dbReference>
<dbReference type="InterPro" id="IPR000860">
    <property type="entry name" value="HemC"/>
</dbReference>
<evidence type="ECO:0000313" key="11">
    <source>
        <dbReference type="EMBL" id="MBC8336743.1"/>
    </source>
</evidence>
<evidence type="ECO:0000313" key="12">
    <source>
        <dbReference type="Proteomes" id="UP000614469"/>
    </source>
</evidence>
<dbReference type="AlphaFoldDB" id="A0A8J6NI70"/>
<keyword evidence="5 8" id="KW-0808">Transferase</keyword>
<feature type="modified residue" description="S-(dipyrrolylmethanemethyl)cysteine" evidence="8">
    <location>
        <position position="242"/>
    </location>
</feature>
<evidence type="ECO:0000256" key="3">
    <source>
        <dbReference type="ARBA" id="ARBA00005638"/>
    </source>
</evidence>
<comment type="catalytic activity">
    <reaction evidence="7 8">
        <text>4 porphobilinogen + H2O = hydroxymethylbilane + 4 NH4(+)</text>
        <dbReference type="Rhea" id="RHEA:13185"/>
        <dbReference type="ChEBI" id="CHEBI:15377"/>
        <dbReference type="ChEBI" id="CHEBI:28938"/>
        <dbReference type="ChEBI" id="CHEBI:57845"/>
        <dbReference type="ChEBI" id="CHEBI:58126"/>
        <dbReference type="EC" id="2.5.1.61"/>
    </reaction>
</comment>
<dbReference type="GO" id="GO:0006782">
    <property type="term" value="P:protoporphyrinogen IX biosynthetic process"/>
    <property type="evidence" value="ECO:0007669"/>
    <property type="project" value="UniProtKB-UniRule"/>
</dbReference>
<comment type="miscellaneous">
    <text evidence="8">The porphobilinogen subunits are added to the dipyrromethane group.</text>
</comment>
<dbReference type="Gene3D" id="3.30.160.40">
    <property type="entry name" value="Porphobilinogen deaminase, C-terminal domain"/>
    <property type="match status" value="1"/>
</dbReference>
<dbReference type="PANTHER" id="PTHR11557:SF0">
    <property type="entry name" value="PORPHOBILINOGEN DEAMINASE"/>
    <property type="match status" value="1"/>
</dbReference>
<evidence type="ECO:0000256" key="8">
    <source>
        <dbReference type="HAMAP-Rule" id="MF_00260"/>
    </source>
</evidence>
<evidence type="ECO:0000256" key="7">
    <source>
        <dbReference type="ARBA" id="ARBA00048169"/>
    </source>
</evidence>
<reference evidence="11 12" key="1">
    <citation type="submission" date="2020-08" db="EMBL/GenBank/DDBJ databases">
        <title>Bridging the membrane lipid divide: bacteria of the FCB group superphylum have the potential to synthesize archaeal ether lipids.</title>
        <authorList>
            <person name="Villanueva L."/>
            <person name="Von Meijenfeldt F.A.B."/>
            <person name="Westbye A.B."/>
            <person name="Yadav S."/>
            <person name="Hopmans E.C."/>
            <person name="Dutilh B.E."/>
            <person name="Sinninghe Damste J.S."/>
        </authorList>
    </citation>
    <scope>NUCLEOTIDE SEQUENCE [LARGE SCALE GENOMIC DNA]</scope>
    <source>
        <strain evidence="11">NIOZ-UU36</strain>
    </source>
</reference>
<evidence type="ECO:0000256" key="2">
    <source>
        <dbReference type="ARBA" id="ARBA00004735"/>
    </source>
</evidence>
<dbReference type="PROSITE" id="PS00533">
    <property type="entry name" value="PORPHOBILINOGEN_DEAM"/>
    <property type="match status" value="1"/>
</dbReference>
<sequence>MNLIFATRPSKLARWQTTWVITALHAAHSNLSCTEEVFVTQGDKVLDKPLPMIGGKGLFTQELEAALLDGRVDAAVHSLKDLPTENPTGLMLGAIPSRADVRDALVSEAGYTLETLPENAKVGTSSPRRAAQLLALRPDLKIADIRGNIDTRLRKLLEGQYDAVVFAAAGLIRLGLDAELGEKMQILSFDEMLPAPGQGAMSVQCRTDANATLDLLAAVDHLPTRLAVTAERVFLAGLGGGCAVPVAAYAKVNHQTSTVSLTGLVSSLDGKKVIKVSGEGNDAIELGKKLAEEALAQGAAEILQG</sequence>
<dbReference type="GO" id="GO:0004418">
    <property type="term" value="F:hydroxymethylbilane synthase activity"/>
    <property type="evidence" value="ECO:0007669"/>
    <property type="project" value="UniProtKB-UniRule"/>
</dbReference>
<dbReference type="Pfam" id="PF03900">
    <property type="entry name" value="Porphobil_deamC"/>
    <property type="match status" value="1"/>
</dbReference>